<name>A0A6J4HYB0_9ACTN</name>
<evidence type="ECO:0000313" key="1">
    <source>
        <dbReference type="EMBL" id="CAA9236398.1"/>
    </source>
</evidence>
<dbReference type="AlphaFoldDB" id="A0A6J4HYB0"/>
<accession>A0A6J4HYB0</accession>
<reference evidence="1" key="1">
    <citation type="submission" date="2020-02" db="EMBL/GenBank/DDBJ databases">
        <authorList>
            <person name="Meier V. D."/>
        </authorList>
    </citation>
    <scope>NUCLEOTIDE SEQUENCE</scope>
    <source>
        <strain evidence="1">AVDCRST_MAG57</strain>
    </source>
</reference>
<protein>
    <submittedName>
        <fullName evidence="1">Uncharacterized protein</fullName>
    </submittedName>
</protein>
<proteinExistence type="predicted"/>
<organism evidence="1">
    <name type="scientific">uncultured Blastococcus sp</name>
    <dbReference type="NCBI Taxonomy" id="217144"/>
    <lineage>
        <taxon>Bacteria</taxon>
        <taxon>Bacillati</taxon>
        <taxon>Actinomycetota</taxon>
        <taxon>Actinomycetes</taxon>
        <taxon>Geodermatophilales</taxon>
        <taxon>Geodermatophilaceae</taxon>
        <taxon>Blastococcus</taxon>
        <taxon>environmental samples</taxon>
    </lineage>
</organism>
<sequence>MSIVMSVDLGPDMSVDLELRVLGSPCPAILPPSTQSGPDTSQ</sequence>
<dbReference type="EMBL" id="CADCTI010000117">
    <property type="protein sequence ID" value="CAA9236398.1"/>
    <property type="molecule type" value="Genomic_DNA"/>
</dbReference>
<gene>
    <name evidence="1" type="ORF">AVDCRST_MAG57-1291</name>
</gene>